<dbReference type="InterPro" id="IPR051199">
    <property type="entry name" value="LPS_LOS_Heptosyltrfase"/>
</dbReference>
<evidence type="ECO:0000256" key="1">
    <source>
        <dbReference type="ARBA" id="ARBA00022676"/>
    </source>
</evidence>
<protein>
    <recommendedName>
        <fullName evidence="4">Glycosyl transferase family 9</fullName>
    </recommendedName>
</protein>
<dbReference type="PANTHER" id="PTHR30160">
    <property type="entry name" value="TETRAACYLDISACCHARIDE 4'-KINASE-RELATED"/>
    <property type="match status" value="1"/>
</dbReference>
<sequence>MKKILIIKHGSLGDIISATSVLKDIRDNYLKDEIIILTSSKYKFFFLDSFLVNKILIDDRKGLLASISLVNKILKMNIDLVINLQNSRRTTIYELCFRLFTSAKINGTSIFSTSRYLLSSGNLPSVIDGLSNQIELLNIKCRRKPYLDWLNNHSFDFNKIDHKRLIIVNPGCSRNNIQKKWSSEKYSAICKVLISKNILPVLIGSKEDQESINFIEKKVKNVLNLCNKSPLNVVYQLSQKAIGAISNDTGPAHLIAASGCKIHLVLSSFSNVQTVIPQGDNVTYTQKRNIDNILPEEIINKLEMIFKI</sequence>
<dbReference type="Pfam" id="PF01075">
    <property type="entry name" value="Glyco_transf_9"/>
    <property type="match status" value="1"/>
</dbReference>
<evidence type="ECO:0000313" key="3">
    <source>
        <dbReference type="EMBL" id="SVA69235.1"/>
    </source>
</evidence>
<reference evidence="3" key="1">
    <citation type="submission" date="2018-05" db="EMBL/GenBank/DDBJ databases">
        <authorList>
            <person name="Lanie J.A."/>
            <person name="Ng W.-L."/>
            <person name="Kazmierczak K.M."/>
            <person name="Andrzejewski T.M."/>
            <person name="Davidsen T.M."/>
            <person name="Wayne K.J."/>
            <person name="Tettelin H."/>
            <person name="Glass J.I."/>
            <person name="Rusch D."/>
            <person name="Podicherti R."/>
            <person name="Tsui H.-C.T."/>
            <person name="Winkler M.E."/>
        </authorList>
    </citation>
    <scope>NUCLEOTIDE SEQUENCE</scope>
</reference>
<dbReference type="EMBL" id="UINC01016669">
    <property type="protein sequence ID" value="SVA69235.1"/>
    <property type="molecule type" value="Genomic_DNA"/>
</dbReference>
<organism evidence="3">
    <name type="scientific">marine metagenome</name>
    <dbReference type="NCBI Taxonomy" id="408172"/>
    <lineage>
        <taxon>unclassified sequences</taxon>
        <taxon>metagenomes</taxon>
        <taxon>ecological metagenomes</taxon>
    </lineage>
</organism>
<dbReference type="SUPFAM" id="SSF53756">
    <property type="entry name" value="UDP-Glycosyltransferase/glycogen phosphorylase"/>
    <property type="match status" value="1"/>
</dbReference>
<accession>A0A381XX04</accession>
<dbReference type="CDD" id="cd03789">
    <property type="entry name" value="GT9_LPS_heptosyltransferase"/>
    <property type="match status" value="1"/>
</dbReference>
<dbReference type="InterPro" id="IPR002201">
    <property type="entry name" value="Glyco_trans_9"/>
</dbReference>
<dbReference type="GO" id="GO:0008713">
    <property type="term" value="F:ADP-heptose-lipopolysaccharide heptosyltransferase activity"/>
    <property type="evidence" value="ECO:0007669"/>
    <property type="project" value="TreeGrafter"/>
</dbReference>
<dbReference type="Gene3D" id="3.40.50.2000">
    <property type="entry name" value="Glycogen Phosphorylase B"/>
    <property type="match status" value="2"/>
</dbReference>
<dbReference type="GO" id="GO:0005829">
    <property type="term" value="C:cytosol"/>
    <property type="evidence" value="ECO:0007669"/>
    <property type="project" value="TreeGrafter"/>
</dbReference>
<evidence type="ECO:0000256" key="2">
    <source>
        <dbReference type="ARBA" id="ARBA00022679"/>
    </source>
</evidence>
<keyword evidence="2" id="KW-0808">Transferase</keyword>
<dbReference type="GO" id="GO:0009244">
    <property type="term" value="P:lipopolysaccharide core region biosynthetic process"/>
    <property type="evidence" value="ECO:0007669"/>
    <property type="project" value="TreeGrafter"/>
</dbReference>
<evidence type="ECO:0008006" key="4">
    <source>
        <dbReference type="Google" id="ProtNLM"/>
    </source>
</evidence>
<dbReference type="AlphaFoldDB" id="A0A381XX04"/>
<gene>
    <name evidence="3" type="ORF">METZ01_LOCUS122089</name>
</gene>
<proteinExistence type="predicted"/>
<name>A0A381XX04_9ZZZZ</name>
<keyword evidence="1" id="KW-0328">Glycosyltransferase</keyword>